<accession>A0A7L7L8H3</accession>
<gene>
    <name evidence="7" type="ORF">HUW48_14180</name>
</gene>
<protein>
    <submittedName>
        <fullName evidence="7">Cytochrome c</fullName>
    </submittedName>
</protein>
<dbReference type="EMBL" id="CP055153">
    <property type="protein sequence ID" value="QMU29117.1"/>
    <property type="molecule type" value="Genomic_DNA"/>
</dbReference>
<dbReference type="Proteomes" id="UP000514509">
    <property type="component" value="Chromosome"/>
</dbReference>
<dbReference type="InterPro" id="IPR009056">
    <property type="entry name" value="Cyt_c-like_dom"/>
</dbReference>
<evidence type="ECO:0000259" key="6">
    <source>
        <dbReference type="PROSITE" id="PS51007"/>
    </source>
</evidence>
<dbReference type="GO" id="GO:0046872">
    <property type="term" value="F:metal ion binding"/>
    <property type="evidence" value="ECO:0007669"/>
    <property type="project" value="UniProtKB-KW"/>
</dbReference>
<reference evidence="7 8" key="1">
    <citation type="submission" date="2020-08" db="EMBL/GenBank/DDBJ databases">
        <title>Adhaeribacter dokdonensis sp. nov., isolated from the rhizosphere of Elymus tsukushiensis, a plant native to the Dokdo Islands, Republic of Korea.</title>
        <authorList>
            <person name="Ghim S.Y."/>
        </authorList>
    </citation>
    <scope>NUCLEOTIDE SEQUENCE [LARGE SCALE GENOMIC DNA]</scope>
    <source>
        <strain evidence="7 8">KUDC8001</strain>
    </source>
</reference>
<dbReference type="GO" id="GO:0020037">
    <property type="term" value="F:heme binding"/>
    <property type="evidence" value="ECO:0007669"/>
    <property type="project" value="InterPro"/>
</dbReference>
<feature type="chain" id="PRO_5029516325" evidence="5">
    <location>
        <begin position="21"/>
        <end position="138"/>
    </location>
</feature>
<dbReference type="RefSeq" id="WP_182411576.1">
    <property type="nucleotide sequence ID" value="NZ_CP055153.1"/>
</dbReference>
<dbReference type="GO" id="GO:0009055">
    <property type="term" value="F:electron transfer activity"/>
    <property type="evidence" value="ECO:0007669"/>
    <property type="project" value="InterPro"/>
</dbReference>
<evidence type="ECO:0000256" key="2">
    <source>
        <dbReference type="ARBA" id="ARBA00022723"/>
    </source>
</evidence>
<evidence type="ECO:0000313" key="7">
    <source>
        <dbReference type="EMBL" id="QMU29117.1"/>
    </source>
</evidence>
<dbReference type="AlphaFoldDB" id="A0A7L7L8H3"/>
<dbReference type="SUPFAM" id="SSF46626">
    <property type="entry name" value="Cytochrome c"/>
    <property type="match status" value="1"/>
</dbReference>
<dbReference type="PANTHER" id="PTHR35008">
    <property type="entry name" value="BLL4482 PROTEIN-RELATED"/>
    <property type="match status" value="1"/>
</dbReference>
<keyword evidence="5" id="KW-0732">Signal</keyword>
<proteinExistence type="predicted"/>
<keyword evidence="8" id="KW-1185">Reference proteome</keyword>
<keyword evidence="1 4" id="KW-0349">Heme</keyword>
<evidence type="ECO:0000256" key="3">
    <source>
        <dbReference type="ARBA" id="ARBA00023004"/>
    </source>
</evidence>
<sequence>MLKIKGSVLLLMGLVTGAWSRCTPAISDSGEQLYEQHCASCHMQDGSGLRRLIPPLANADYLIKYRRQLPYLIKHGMEAGITVNGQQYQQKMPGAETLTPDQITNLLNFVQTNFGNNNERFTIPEVAAMLDSCATHNH</sequence>
<dbReference type="InterPro" id="IPR051459">
    <property type="entry name" value="Cytochrome_c-type_DH"/>
</dbReference>
<evidence type="ECO:0000256" key="1">
    <source>
        <dbReference type="ARBA" id="ARBA00022617"/>
    </source>
</evidence>
<dbReference type="PANTHER" id="PTHR35008:SF9">
    <property type="entry name" value="CYTOCHROME C DOMAIN-CONTAINING PROTEIN"/>
    <property type="match status" value="1"/>
</dbReference>
<evidence type="ECO:0000313" key="8">
    <source>
        <dbReference type="Proteomes" id="UP000514509"/>
    </source>
</evidence>
<dbReference type="Gene3D" id="1.10.760.10">
    <property type="entry name" value="Cytochrome c-like domain"/>
    <property type="match status" value="1"/>
</dbReference>
<feature type="domain" description="Cytochrome c" evidence="6">
    <location>
        <begin position="25"/>
        <end position="114"/>
    </location>
</feature>
<keyword evidence="2 4" id="KW-0479">Metal-binding</keyword>
<dbReference type="InterPro" id="IPR036909">
    <property type="entry name" value="Cyt_c-like_dom_sf"/>
</dbReference>
<organism evidence="7 8">
    <name type="scientific">Adhaeribacter radiodurans</name>
    <dbReference type="NCBI Taxonomy" id="2745197"/>
    <lineage>
        <taxon>Bacteria</taxon>
        <taxon>Pseudomonadati</taxon>
        <taxon>Bacteroidota</taxon>
        <taxon>Cytophagia</taxon>
        <taxon>Cytophagales</taxon>
        <taxon>Hymenobacteraceae</taxon>
        <taxon>Adhaeribacter</taxon>
    </lineage>
</organism>
<dbReference type="PROSITE" id="PS51007">
    <property type="entry name" value="CYTC"/>
    <property type="match status" value="1"/>
</dbReference>
<name>A0A7L7L8H3_9BACT</name>
<feature type="signal peptide" evidence="5">
    <location>
        <begin position="1"/>
        <end position="20"/>
    </location>
</feature>
<dbReference type="KEGG" id="add:HUW48_14180"/>
<evidence type="ECO:0000256" key="5">
    <source>
        <dbReference type="SAM" id="SignalP"/>
    </source>
</evidence>
<dbReference type="Pfam" id="PF00034">
    <property type="entry name" value="Cytochrom_C"/>
    <property type="match status" value="1"/>
</dbReference>
<evidence type="ECO:0000256" key="4">
    <source>
        <dbReference type="PROSITE-ProRule" id="PRU00433"/>
    </source>
</evidence>
<keyword evidence="3 4" id="KW-0408">Iron</keyword>